<dbReference type="EMBL" id="FMSV02000492">
    <property type="protein sequence ID" value="SEH06417.1"/>
    <property type="molecule type" value="Genomic_DNA"/>
</dbReference>
<protein>
    <submittedName>
        <fullName evidence="1">Uncharacterized protein</fullName>
    </submittedName>
</protein>
<dbReference type="OrthoDB" id="6625234at2"/>
<dbReference type="AlphaFoldDB" id="A0A1H6F8G3"/>
<evidence type="ECO:0000313" key="2">
    <source>
        <dbReference type="Proteomes" id="UP000236724"/>
    </source>
</evidence>
<organism evidence="1 2">
    <name type="scientific">Candidatus Venteria ishoeyi</name>
    <dbReference type="NCBI Taxonomy" id="1899563"/>
    <lineage>
        <taxon>Bacteria</taxon>
        <taxon>Pseudomonadati</taxon>
        <taxon>Pseudomonadota</taxon>
        <taxon>Gammaproteobacteria</taxon>
        <taxon>Thiotrichales</taxon>
        <taxon>Thiotrichaceae</taxon>
        <taxon>Venteria</taxon>
    </lineage>
</organism>
<proteinExistence type="predicted"/>
<reference evidence="1 2" key="1">
    <citation type="submission" date="2016-10" db="EMBL/GenBank/DDBJ databases">
        <authorList>
            <person name="de Groot N.N."/>
        </authorList>
    </citation>
    <scope>NUCLEOTIDE SEQUENCE [LARGE SCALE GENOMIC DNA]</scope>
    <source>
        <strain evidence="1">MBHS1</strain>
    </source>
</reference>
<accession>A0A1H6F8G3</accession>
<name>A0A1H6F8G3_9GAMM</name>
<dbReference type="Proteomes" id="UP000236724">
    <property type="component" value="Unassembled WGS sequence"/>
</dbReference>
<evidence type="ECO:0000313" key="1">
    <source>
        <dbReference type="EMBL" id="SEH06417.1"/>
    </source>
</evidence>
<sequence length="297" mass="33532">MSVISNFPALPNRLKIYYAYLLDKTKGEEQEKLFNLVAPSSLDRKNNSEESKKPLHKDVFAELKLLDLVEEQENKILLKYSPGKRELNSAGGLDAYFLALMENRLVLSGGVENYGQADFPKALAWFLMQNPANPFEWSNPVGKLSDTETTWLRQNADIVVTARFQNFLYWTNYLGYTSFVGTNKPFIIPDPTKAIERHLPNVFDSNSELRMDEFITALGASCPVLENGVVRNDIEAINPTKSLGREEGHLSKSTSLALKRLDISGKLKLSKHADADVILLDWGSDMGRYSHIQWMKG</sequence>
<dbReference type="NCBIfam" id="NF041064">
    <property type="entry name" value="DpdG"/>
    <property type="match status" value="1"/>
</dbReference>
<gene>
    <name evidence="1" type="ORF">MBHS_02279</name>
</gene>
<keyword evidence="2" id="KW-1185">Reference proteome</keyword>
<dbReference type="RefSeq" id="WP_103920202.1">
    <property type="nucleotide sequence ID" value="NZ_FMSV02000492.1"/>
</dbReference>
<dbReference type="InterPro" id="IPR049812">
    <property type="entry name" value="DpdG-like"/>
</dbReference>